<sequence length="149" mass="15674">MTIDREAGTAAVVLGNSATSVDEVGIGLIRPGVTVDSPAANAWSWMPVAIAVVLVGLLWWKAWRGRSRMELAGGVVDGASAAVLVWTRGAWDVLPEWALGSILAAAFVGGVYALMRMREAPSWPRSGRAGAIVNLVFSLLILAFFALAL</sequence>
<gene>
    <name evidence="2" type="ORF">GCM10025883_12070</name>
</gene>
<keyword evidence="1" id="KW-0472">Membrane</keyword>
<name>A0ABQ6IML0_9MICO</name>
<evidence type="ECO:0000256" key="1">
    <source>
        <dbReference type="SAM" id="Phobius"/>
    </source>
</evidence>
<keyword evidence="1" id="KW-0812">Transmembrane</keyword>
<evidence type="ECO:0000313" key="2">
    <source>
        <dbReference type="EMBL" id="GMA39162.1"/>
    </source>
</evidence>
<feature type="transmembrane region" description="Helical" evidence="1">
    <location>
        <begin position="97"/>
        <end position="115"/>
    </location>
</feature>
<feature type="transmembrane region" description="Helical" evidence="1">
    <location>
        <begin position="42"/>
        <end position="60"/>
    </location>
</feature>
<dbReference type="EMBL" id="BSUO01000001">
    <property type="protein sequence ID" value="GMA39162.1"/>
    <property type="molecule type" value="Genomic_DNA"/>
</dbReference>
<keyword evidence="1" id="KW-1133">Transmembrane helix</keyword>
<organism evidence="2 3">
    <name type="scientific">Mobilicoccus caccae</name>
    <dbReference type="NCBI Taxonomy" id="1859295"/>
    <lineage>
        <taxon>Bacteria</taxon>
        <taxon>Bacillati</taxon>
        <taxon>Actinomycetota</taxon>
        <taxon>Actinomycetes</taxon>
        <taxon>Micrococcales</taxon>
        <taxon>Dermatophilaceae</taxon>
        <taxon>Mobilicoccus</taxon>
    </lineage>
</organism>
<dbReference type="Proteomes" id="UP001157126">
    <property type="component" value="Unassembled WGS sequence"/>
</dbReference>
<comment type="caution">
    <text evidence="2">The sequence shown here is derived from an EMBL/GenBank/DDBJ whole genome shotgun (WGS) entry which is preliminary data.</text>
</comment>
<accession>A0ABQ6IML0</accession>
<feature type="transmembrane region" description="Helical" evidence="1">
    <location>
        <begin position="127"/>
        <end position="148"/>
    </location>
</feature>
<proteinExistence type="predicted"/>
<keyword evidence="3" id="KW-1185">Reference proteome</keyword>
<evidence type="ECO:0000313" key="3">
    <source>
        <dbReference type="Proteomes" id="UP001157126"/>
    </source>
</evidence>
<feature type="transmembrane region" description="Helical" evidence="1">
    <location>
        <begin position="72"/>
        <end position="91"/>
    </location>
</feature>
<reference evidence="3" key="1">
    <citation type="journal article" date="2019" name="Int. J. Syst. Evol. Microbiol.">
        <title>The Global Catalogue of Microorganisms (GCM) 10K type strain sequencing project: providing services to taxonomists for standard genome sequencing and annotation.</title>
        <authorList>
            <consortium name="The Broad Institute Genomics Platform"/>
            <consortium name="The Broad Institute Genome Sequencing Center for Infectious Disease"/>
            <person name="Wu L."/>
            <person name="Ma J."/>
        </authorList>
    </citation>
    <scope>NUCLEOTIDE SEQUENCE [LARGE SCALE GENOMIC DNA]</scope>
    <source>
        <strain evidence="3">NBRC 113072</strain>
    </source>
</reference>
<protein>
    <submittedName>
        <fullName evidence="2">Uncharacterized protein</fullName>
    </submittedName>
</protein>